<reference evidence="2" key="1">
    <citation type="journal article" date="2020" name="Nature">
        <title>Giant virus diversity and host interactions through global metagenomics.</title>
        <authorList>
            <person name="Schulz F."/>
            <person name="Roux S."/>
            <person name="Paez-Espino D."/>
            <person name="Jungbluth S."/>
            <person name="Walsh D.A."/>
            <person name="Denef V.J."/>
            <person name="McMahon K.D."/>
            <person name="Konstantinidis K.T."/>
            <person name="Eloe-Fadrosh E.A."/>
            <person name="Kyrpides N.C."/>
            <person name="Woyke T."/>
        </authorList>
    </citation>
    <scope>NUCLEOTIDE SEQUENCE</scope>
    <source>
        <strain evidence="2">GVMAG-M-3300009187-29</strain>
    </source>
</reference>
<accession>A0A6C0B487</accession>
<dbReference type="AlphaFoldDB" id="A0A6C0B487"/>
<dbReference type="EMBL" id="MN739053">
    <property type="protein sequence ID" value="QHS86338.1"/>
    <property type="molecule type" value="Genomic_DNA"/>
</dbReference>
<feature type="region of interest" description="Disordered" evidence="1">
    <location>
        <begin position="1"/>
        <end position="35"/>
    </location>
</feature>
<feature type="compositionally biased region" description="Acidic residues" evidence="1">
    <location>
        <begin position="20"/>
        <end position="29"/>
    </location>
</feature>
<organism evidence="2">
    <name type="scientific">viral metagenome</name>
    <dbReference type="NCBI Taxonomy" id="1070528"/>
    <lineage>
        <taxon>unclassified sequences</taxon>
        <taxon>metagenomes</taxon>
        <taxon>organismal metagenomes</taxon>
    </lineage>
</organism>
<evidence type="ECO:0000313" key="2">
    <source>
        <dbReference type="EMBL" id="QHS86338.1"/>
    </source>
</evidence>
<proteinExistence type="predicted"/>
<protein>
    <submittedName>
        <fullName evidence="2">Uncharacterized protein</fullName>
    </submittedName>
</protein>
<name>A0A6C0B487_9ZZZZ</name>
<sequence length="167" mass="19003">MQKVAMTANSNYDEVHVVSDSEEDEEEQEQGWTGPYHPSFPNQWVLSHEPGTGPEQCNNCADYGSYQGEFIGYCANCAAYVYEGRRGRGFMGDGIELVDEQTRQWISVYDTYLSHVEFARFSNELPPVVEEEDSYDEESDDTSIPDLELVGQNTVFEAHFEGGYFDF</sequence>
<evidence type="ECO:0000256" key="1">
    <source>
        <dbReference type="SAM" id="MobiDB-lite"/>
    </source>
</evidence>